<keyword evidence="8" id="KW-1185">Reference proteome</keyword>
<keyword evidence="4" id="KW-0539">Nucleus</keyword>
<name>A0A834L9M6_RHOSS</name>
<dbReference type="Pfam" id="PF12174">
    <property type="entry name" value="RST"/>
    <property type="match status" value="1"/>
</dbReference>
<evidence type="ECO:0000256" key="2">
    <source>
        <dbReference type="ARBA" id="ARBA00022473"/>
    </source>
</evidence>
<dbReference type="PROSITE" id="PS51879">
    <property type="entry name" value="RST"/>
    <property type="match status" value="1"/>
</dbReference>
<accession>A0A834L9M6</accession>
<sequence length="340" mass="38057">MEHMGLEDQASIVIDDQDVLTSDCEFDSASSIFSQFEFFTRNGMALLEDGNSERRIIERNFLKGLGQFGKETKVVAIHKNSYSSPIGQARMESFRIFSEAVKRKSGGNNANVQYAWYGASRDEICEIVTHGFGRFRGGENSESCGLGVHLSPSNFSIDGMISSGVDENGIRHLLLCRVILGNTEVVRPGSKQIQPSSAEFDSGVDNLLSPRQYTIWSPYMNSHIFPNYVVSFRAPRVTGFERIRRSVVGPSSPYMTFPTLLSTLSRFLPRSKMVLITKFYSAYRDNKLSRIQLIQKMRRLAGDKLLIAVIKFDRKKQLQARTRSSASGDLNSAKRYAAGA</sequence>
<comment type="subcellular location">
    <subcellularLocation>
        <location evidence="1">Nucleus</location>
    </subcellularLocation>
</comment>
<feature type="domain" description="RST" evidence="6">
    <location>
        <begin position="248"/>
        <end position="319"/>
    </location>
</feature>
<evidence type="ECO:0000313" key="8">
    <source>
        <dbReference type="Proteomes" id="UP000626092"/>
    </source>
</evidence>
<keyword evidence="2" id="KW-0217">Developmental protein</keyword>
<proteinExistence type="predicted"/>
<dbReference type="PANTHER" id="PTHR32263">
    <property type="entry name" value="INACTIVE POLY [ADP-RIBOSE] POLYMERASE SRO4-RELATED"/>
    <property type="match status" value="1"/>
</dbReference>
<dbReference type="InterPro" id="IPR012317">
    <property type="entry name" value="Poly(ADP-ribose)pol_cat_dom"/>
</dbReference>
<dbReference type="Proteomes" id="UP000626092">
    <property type="component" value="Unassembled WGS sequence"/>
</dbReference>
<reference evidence="7" key="1">
    <citation type="submission" date="2019-11" db="EMBL/GenBank/DDBJ databases">
        <authorList>
            <person name="Liu Y."/>
            <person name="Hou J."/>
            <person name="Li T.-Q."/>
            <person name="Guan C.-H."/>
            <person name="Wu X."/>
            <person name="Wu H.-Z."/>
            <person name="Ling F."/>
            <person name="Zhang R."/>
            <person name="Shi X.-G."/>
            <person name="Ren J.-P."/>
            <person name="Chen E.-F."/>
            <person name="Sun J.-M."/>
        </authorList>
    </citation>
    <scope>NUCLEOTIDE SEQUENCE</scope>
    <source>
        <strain evidence="7">Adult_tree_wgs_1</strain>
        <tissue evidence="7">Leaves</tissue>
    </source>
</reference>
<keyword evidence="3" id="KW-0346">Stress response</keyword>
<dbReference type="PROSITE" id="PS51059">
    <property type="entry name" value="PARP_CATALYTIC"/>
    <property type="match status" value="1"/>
</dbReference>
<protein>
    <recommendedName>
        <fullName evidence="9">Poly [ADP-ribose] polymerase</fullName>
    </recommendedName>
</protein>
<organism evidence="7 8">
    <name type="scientific">Rhododendron simsii</name>
    <name type="common">Sims's rhododendron</name>
    <dbReference type="NCBI Taxonomy" id="118357"/>
    <lineage>
        <taxon>Eukaryota</taxon>
        <taxon>Viridiplantae</taxon>
        <taxon>Streptophyta</taxon>
        <taxon>Embryophyta</taxon>
        <taxon>Tracheophyta</taxon>
        <taxon>Spermatophyta</taxon>
        <taxon>Magnoliopsida</taxon>
        <taxon>eudicotyledons</taxon>
        <taxon>Gunneridae</taxon>
        <taxon>Pentapetalae</taxon>
        <taxon>asterids</taxon>
        <taxon>Ericales</taxon>
        <taxon>Ericaceae</taxon>
        <taxon>Ericoideae</taxon>
        <taxon>Rhodoreae</taxon>
        <taxon>Rhododendron</taxon>
    </lineage>
</organism>
<dbReference type="InterPro" id="IPR022003">
    <property type="entry name" value="RST"/>
</dbReference>
<gene>
    <name evidence="7" type="ORF">RHSIM_Rhsim12G0044600</name>
</gene>
<comment type="caution">
    <text evidence="7">The sequence shown here is derived from an EMBL/GenBank/DDBJ whole genome shotgun (WGS) entry which is preliminary data.</text>
</comment>
<dbReference type="GO" id="GO:0003950">
    <property type="term" value="F:NAD+ poly-ADP-ribosyltransferase activity"/>
    <property type="evidence" value="ECO:0007669"/>
    <property type="project" value="InterPro"/>
</dbReference>
<dbReference type="OrthoDB" id="6133115at2759"/>
<feature type="domain" description="PARP catalytic" evidence="5">
    <location>
        <begin position="27"/>
        <end position="258"/>
    </location>
</feature>
<dbReference type="AlphaFoldDB" id="A0A834L9M6"/>
<dbReference type="SUPFAM" id="SSF56399">
    <property type="entry name" value="ADP-ribosylation"/>
    <property type="match status" value="1"/>
</dbReference>
<evidence type="ECO:0000256" key="4">
    <source>
        <dbReference type="ARBA" id="ARBA00023242"/>
    </source>
</evidence>
<evidence type="ECO:0000256" key="3">
    <source>
        <dbReference type="ARBA" id="ARBA00023016"/>
    </source>
</evidence>
<evidence type="ECO:0000259" key="5">
    <source>
        <dbReference type="PROSITE" id="PS51059"/>
    </source>
</evidence>
<evidence type="ECO:0000313" key="7">
    <source>
        <dbReference type="EMBL" id="KAF7124579.1"/>
    </source>
</evidence>
<evidence type="ECO:0008006" key="9">
    <source>
        <dbReference type="Google" id="ProtNLM"/>
    </source>
</evidence>
<dbReference type="EMBL" id="WJXA01000012">
    <property type="protein sequence ID" value="KAF7124579.1"/>
    <property type="molecule type" value="Genomic_DNA"/>
</dbReference>
<dbReference type="Gene3D" id="3.90.228.10">
    <property type="match status" value="1"/>
</dbReference>
<evidence type="ECO:0000256" key="1">
    <source>
        <dbReference type="ARBA" id="ARBA00004123"/>
    </source>
</evidence>
<dbReference type="InterPro" id="IPR044964">
    <property type="entry name" value="RCD1/SRO1-5"/>
</dbReference>
<evidence type="ECO:0000259" key="6">
    <source>
        <dbReference type="PROSITE" id="PS51879"/>
    </source>
</evidence>
<dbReference type="GO" id="GO:0005634">
    <property type="term" value="C:nucleus"/>
    <property type="evidence" value="ECO:0007669"/>
    <property type="project" value="UniProtKB-SubCell"/>
</dbReference>
<dbReference type="PANTHER" id="PTHR32263:SF14">
    <property type="entry name" value="INACTIVE POLY [ADP-RIBOSE] POLYMERASE SRO2-RELATED"/>
    <property type="match status" value="1"/>
</dbReference>